<dbReference type="InterPro" id="IPR018485">
    <property type="entry name" value="FGGY_C"/>
</dbReference>
<evidence type="ECO:0000313" key="8">
    <source>
        <dbReference type="Proteomes" id="UP000298460"/>
    </source>
</evidence>
<dbReference type="PIRSF" id="PIRSF000538">
    <property type="entry name" value="GlpK"/>
    <property type="match status" value="1"/>
</dbReference>
<reference evidence="7 8" key="1">
    <citation type="submission" date="2019-03" db="EMBL/GenBank/DDBJ databases">
        <title>Draft Genome Sequence of Desulfosporosinus fructosivorans Strain 63.6F, Isolated from Marine Sediment in the Baltic Sea.</title>
        <authorList>
            <person name="Hausmann B."/>
            <person name="Vandieken V."/>
            <person name="Pjevac P."/>
            <person name="Schreck K."/>
            <person name="Herbold C.W."/>
            <person name="Loy A."/>
        </authorList>
    </citation>
    <scope>NUCLEOTIDE SEQUENCE [LARGE SCALE GENOMIC DNA]</scope>
    <source>
        <strain evidence="7 8">63.6F</strain>
    </source>
</reference>
<dbReference type="PANTHER" id="PTHR43095:SF2">
    <property type="entry name" value="GLUCONOKINASE"/>
    <property type="match status" value="1"/>
</dbReference>
<dbReference type="Gene3D" id="3.30.420.40">
    <property type="match status" value="2"/>
</dbReference>
<feature type="domain" description="Carbohydrate kinase FGGY N-terminal" evidence="5">
    <location>
        <begin position="10"/>
        <end position="252"/>
    </location>
</feature>
<evidence type="ECO:0000256" key="1">
    <source>
        <dbReference type="ARBA" id="ARBA00009156"/>
    </source>
</evidence>
<feature type="domain" description="Carbohydrate kinase FGGY C-terminal" evidence="6">
    <location>
        <begin position="263"/>
        <end position="446"/>
    </location>
</feature>
<dbReference type="OrthoDB" id="9805576at2"/>
<dbReference type="InterPro" id="IPR050406">
    <property type="entry name" value="FGGY_Carb_Kinase"/>
</dbReference>
<comment type="caution">
    <text evidence="7">The sequence shown here is derived from an EMBL/GenBank/DDBJ whole genome shotgun (WGS) entry which is preliminary data.</text>
</comment>
<dbReference type="CDD" id="cd07770">
    <property type="entry name" value="ASKHA_NBD_FGGY_GntK"/>
    <property type="match status" value="1"/>
</dbReference>
<proteinExistence type="inferred from homology"/>
<keyword evidence="8" id="KW-1185">Reference proteome</keyword>
<dbReference type="GO" id="GO:0016301">
    <property type="term" value="F:kinase activity"/>
    <property type="evidence" value="ECO:0007669"/>
    <property type="project" value="UniProtKB-KW"/>
</dbReference>
<evidence type="ECO:0000259" key="6">
    <source>
        <dbReference type="Pfam" id="PF02782"/>
    </source>
</evidence>
<dbReference type="Proteomes" id="UP000298460">
    <property type="component" value="Unassembled WGS sequence"/>
</dbReference>
<dbReference type="GO" id="GO:0005975">
    <property type="term" value="P:carbohydrate metabolic process"/>
    <property type="evidence" value="ECO:0007669"/>
    <property type="project" value="InterPro"/>
</dbReference>
<dbReference type="InterPro" id="IPR043129">
    <property type="entry name" value="ATPase_NBD"/>
</dbReference>
<evidence type="ECO:0000313" key="7">
    <source>
        <dbReference type="EMBL" id="TGE38521.1"/>
    </source>
</evidence>
<dbReference type="SUPFAM" id="SSF53067">
    <property type="entry name" value="Actin-like ATPase domain"/>
    <property type="match status" value="2"/>
</dbReference>
<dbReference type="Pfam" id="PF00370">
    <property type="entry name" value="FGGY_N"/>
    <property type="match status" value="1"/>
</dbReference>
<protein>
    <submittedName>
        <fullName evidence="7">Gluconate kinase</fullName>
    </submittedName>
</protein>
<evidence type="ECO:0000256" key="4">
    <source>
        <dbReference type="RuleBase" id="RU003733"/>
    </source>
</evidence>
<accession>A0A4Z0R5Y1</accession>
<dbReference type="InterPro" id="IPR018484">
    <property type="entry name" value="FGGY_N"/>
</dbReference>
<keyword evidence="2 4" id="KW-0808">Transferase</keyword>
<dbReference type="InterPro" id="IPR018483">
    <property type="entry name" value="Carb_kinase_FGGY_CS"/>
</dbReference>
<keyword evidence="3 4" id="KW-0418">Kinase</keyword>
<dbReference type="Pfam" id="PF02782">
    <property type="entry name" value="FGGY_C"/>
    <property type="match status" value="1"/>
</dbReference>
<dbReference type="InterPro" id="IPR000577">
    <property type="entry name" value="Carb_kinase_FGGY"/>
</dbReference>
<evidence type="ECO:0000256" key="2">
    <source>
        <dbReference type="ARBA" id="ARBA00022679"/>
    </source>
</evidence>
<evidence type="ECO:0000259" key="5">
    <source>
        <dbReference type="Pfam" id="PF00370"/>
    </source>
</evidence>
<gene>
    <name evidence="7" type="ORF">E4K67_11385</name>
</gene>
<sequence length="492" mass="54327">MNGITLLEATLGVDIGTTGCRCVAYSDQADVVVKAERLYPTSSPKPGWAEQDSDLVLAQVEECIKDAVKSAAEAHYRVNLISFSAVNHGLIPLFEGKPLRPCIIWADNRSASITEQWRIERRHKEFYEATCCPIHPMYLPGKLVWLAKEEPEIFLRADRFLSLKELLFYRWFGRFVIDASIASSTGLFNVTKFDWDEDIMRITGIRREQLSEIVPTTYVLRGMNREVYDRLGLSADVQVVIGAGDGVLSSLGAGALGPGEVTVMIGTSGAARITVATPTLDSQGRTWCYYLADAAWVVGGAINNAGLTLQWVREKWLNGASFEEVEKLSANVAPGSEGLMLMPFLTGERSPNWDPSIRAALIGLDLAHGPGHFARAAMEGVAYRLKSVFEPIVEMAGVVRSVRIGGGFIASPTWVQIVADVLNSPLEILEEPQGSAFGAVVLGWLAVGRIKTLDECTSLARQQKVVYPNTLQAIFYENQYTHYQRIYDRLYR</sequence>
<dbReference type="EMBL" id="SPQQ01000003">
    <property type="protein sequence ID" value="TGE38521.1"/>
    <property type="molecule type" value="Genomic_DNA"/>
</dbReference>
<comment type="similarity">
    <text evidence="1 4">Belongs to the FGGY kinase family.</text>
</comment>
<evidence type="ECO:0000256" key="3">
    <source>
        <dbReference type="ARBA" id="ARBA00022777"/>
    </source>
</evidence>
<dbReference type="PANTHER" id="PTHR43095">
    <property type="entry name" value="SUGAR KINASE"/>
    <property type="match status" value="1"/>
</dbReference>
<dbReference type="AlphaFoldDB" id="A0A4Z0R5Y1"/>
<dbReference type="GO" id="GO:0016773">
    <property type="term" value="F:phosphotransferase activity, alcohol group as acceptor"/>
    <property type="evidence" value="ECO:0007669"/>
    <property type="project" value="InterPro"/>
</dbReference>
<dbReference type="PROSITE" id="PS00445">
    <property type="entry name" value="FGGY_KINASES_2"/>
    <property type="match status" value="1"/>
</dbReference>
<name>A0A4Z0R5Y1_9FIRM</name>
<dbReference type="RefSeq" id="WP_135546653.1">
    <property type="nucleotide sequence ID" value="NZ_SPQQ01000003.1"/>
</dbReference>
<organism evidence="7 8">
    <name type="scientific">Desulfosporosinus fructosivorans</name>
    <dbReference type="NCBI Taxonomy" id="2018669"/>
    <lineage>
        <taxon>Bacteria</taxon>
        <taxon>Bacillati</taxon>
        <taxon>Bacillota</taxon>
        <taxon>Clostridia</taxon>
        <taxon>Eubacteriales</taxon>
        <taxon>Desulfitobacteriaceae</taxon>
        <taxon>Desulfosporosinus</taxon>
    </lineage>
</organism>